<protein>
    <submittedName>
        <fullName evidence="1">Uncharacterized protein</fullName>
    </submittedName>
</protein>
<dbReference type="Proteomes" id="UP000273977">
    <property type="component" value="Unassembled WGS sequence"/>
</dbReference>
<evidence type="ECO:0000313" key="1">
    <source>
        <dbReference type="EMBL" id="RPA56377.1"/>
    </source>
</evidence>
<name>A0A3N4G4U9_9LACT</name>
<proteinExistence type="predicted"/>
<accession>A0A3N4G4U9</accession>
<gene>
    <name evidence="1" type="ORF">EF384_08930</name>
</gene>
<evidence type="ECO:0000313" key="2">
    <source>
        <dbReference type="Proteomes" id="UP000273977"/>
    </source>
</evidence>
<reference evidence="1 2" key="1">
    <citation type="submission" date="2018-11" db="EMBL/GenBank/DDBJ databases">
        <title>Aerococcus sp. SJQ22, whole genome shotgun sequence.</title>
        <authorList>
            <person name="Sun L."/>
            <person name="Gao X."/>
            <person name="Chen W."/>
            <person name="Huang K."/>
        </authorList>
    </citation>
    <scope>NUCLEOTIDE SEQUENCE [LARGE SCALE GENOMIC DNA]</scope>
    <source>
        <strain evidence="1 2">SJQ22</strain>
    </source>
</reference>
<keyword evidence="2" id="KW-1185">Reference proteome</keyword>
<dbReference type="EMBL" id="RKMG01000040">
    <property type="protein sequence ID" value="RPA56377.1"/>
    <property type="molecule type" value="Genomic_DNA"/>
</dbReference>
<dbReference type="AlphaFoldDB" id="A0A3N4G4U9"/>
<dbReference type="RefSeq" id="WP_123781263.1">
    <property type="nucleotide sequence ID" value="NZ_RKMG01000040.1"/>
</dbReference>
<sequence>MADVALVGVFAEKWLALFQNPDTSYDDLFDEKLGNECQQLGFVMDQGQSFAHHYLKDWLNVKNLEDVIYEVNDKEILGAAIYSAWRHYAYWAFQGTPYVTDTMRQWFKVALYRLSRLVQLTPFAFRGTLRKMKISSNNMSYFNPPRVGETYQQNLTLNNKGGLWFQSFLVSEDPNQESPGSKFQKHIPAAQTDKILQAVASYFRKPYDEIRATDIGTWELELTNTDGERYRYEGSLCANFIVDGIDLSDLIRDTLGMYELIVFDGQGTDDRIQNISVHYKGLTEIHTRMA</sequence>
<organism evidence="1 2">
    <name type="scientific">Aerococcus agrisoli</name>
    <dbReference type="NCBI Taxonomy" id="2487350"/>
    <lineage>
        <taxon>Bacteria</taxon>
        <taxon>Bacillati</taxon>
        <taxon>Bacillota</taxon>
        <taxon>Bacilli</taxon>
        <taxon>Lactobacillales</taxon>
        <taxon>Aerococcaceae</taxon>
        <taxon>Aerococcus</taxon>
    </lineage>
</organism>
<comment type="caution">
    <text evidence="1">The sequence shown here is derived from an EMBL/GenBank/DDBJ whole genome shotgun (WGS) entry which is preliminary data.</text>
</comment>
<dbReference type="OrthoDB" id="3191556at2"/>